<proteinExistence type="predicted"/>
<feature type="transmembrane region" description="Helical" evidence="1">
    <location>
        <begin position="174"/>
        <end position="198"/>
    </location>
</feature>
<sequence>MANKIRVALFISQLSLKKLMRNPKIWVMIFLLGFHMWDAFLTVRYKSAELGLSVSPWSIPFIFNTDLTLAMLLMMVVVWFCDAPFMDEHQPYTIARSGRTVWFYGQVVYIIKGTFICLLLIVFFSILPIIDRFALSDQWGRVYTELASQNFIMESGSILNFNVSPEIIGRYSPVIATLLSTSLFWLNSIFLCLLMFALNLKLPKYFGTGLALFVAFLGGGSSIYNNLGSFTDVLKKIIPTCWCKIDNISNNPITGRVSFVYAYTFLFIAIIALIIIAKFFMKRYIVEILPHD</sequence>
<keyword evidence="1" id="KW-0812">Transmembrane</keyword>
<dbReference type="Proteomes" id="UP000824118">
    <property type="component" value="Unassembled WGS sequence"/>
</dbReference>
<feature type="transmembrane region" description="Helical" evidence="1">
    <location>
        <begin position="25"/>
        <end position="45"/>
    </location>
</feature>
<keyword evidence="1" id="KW-1133">Transmembrane helix</keyword>
<accession>A0A9D1S7U5</accession>
<comment type="caution">
    <text evidence="2">The sequence shown here is derived from an EMBL/GenBank/DDBJ whole genome shotgun (WGS) entry which is preliminary data.</text>
</comment>
<evidence type="ECO:0000256" key="1">
    <source>
        <dbReference type="SAM" id="Phobius"/>
    </source>
</evidence>
<dbReference type="EMBL" id="DVNG01000085">
    <property type="protein sequence ID" value="HIU50494.1"/>
    <property type="molecule type" value="Genomic_DNA"/>
</dbReference>
<feature type="transmembrane region" description="Helical" evidence="1">
    <location>
        <begin position="57"/>
        <end position="80"/>
    </location>
</feature>
<evidence type="ECO:0008006" key="4">
    <source>
        <dbReference type="Google" id="ProtNLM"/>
    </source>
</evidence>
<protein>
    <recommendedName>
        <fullName evidence="4">ABC-2 family transporter protein</fullName>
    </recommendedName>
</protein>
<organism evidence="2 3">
    <name type="scientific">Candidatus Limousia pullorum</name>
    <dbReference type="NCBI Taxonomy" id="2840860"/>
    <lineage>
        <taxon>Bacteria</taxon>
        <taxon>Bacillati</taxon>
        <taxon>Bacillota</taxon>
        <taxon>Clostridia</taxon>
        <taxon>Eubacteriales</taxon>
        <taxon>Oscillospiraceae</taxon>
        <taxon>Oscillospiraceae incertae sedis</taxon>
        <taxon>Candidatus Limousia</taxon>
    </lineage>
</organism>
<reference evidence="2" key="1">
    <citation type="submission" date="2020-10" db="EMBL/GenBank/DDBJ databases">
        <authorList>
            <person name="Gilroy R."/>
        </authorList>
    </citation>
    <scope>NUCLEOTIDE SEQUENCE</scope>
    <source>
        <strain evidence="2">ChiGjej1B1-1684</strain>
    </source>
</reference>
<keyword evidence="1" id="KW-0472">Membrane</keyword>
<feature type="transmembrane region" description="Helical" evidence="1">
    <location>
        <begin position="260"/>
        <end position="281"/>
    </location>
</feature>
<reference evidence="2" key="2">
    <citation type="journal article" date="2021" name="PeerJ">
        <title>Extensive microbial diversity within the chicken gut microbiome revealed by metagenomics and culture.</title>
        <authorList>
            <person name="Gilroy R."/>
            <person name="Ravi A."/>
            <person name="Getino M."/>
            <person name="Pursley I."/>
            <person name="Horton D.L."/>
            <person name="Alikhan N.F."/>
            <person name="Baker D."/>
            <person name="Gharbi K."/>
            <person name="Hall N."/>
            <person name="Watson M."/>
            <person name="Adriaenssens E.M."/>
            <person name="Foster-Nyarko E."/>
            <person name="Jarju S."/>
            <person name="Secka A."/>
            <person name="Antonio M."/>
            <person name="Oren A."/>
            <person name="Chaudhuri R.R."/>
            <person name="La Ragione R."/>
            <person name="Hildebrand F."/>
            <person name="Pallen M.J."/>
        </authorList>
    </citation>
    <scope>NUCLEOTIDE SEQUENCE</scope>
    <source>
        <strain evidence="2">ChiGjej1B1-1684</strain>
    </source>
</reference>
<evidence type="ECO:0000313" key="2">
    <source>
        <dbReference type="EMBL" id="HIU50494.1"/>
    </source>
</evidence>
<evidence type="ECO:0000313" key="3">
    <source>
        <dbReference type="Proteomes" id="UP000824118"/>
    </source>
</evidence>
<name>A0A9D1S7U5_9FIRM</name>
<feature type="transmembrane region" description="Helical" evidence="1">
    <location>
        <begin position="205"/>
        <end position="224"/>
    </location>
</feature>
<dbReference type="AlphaFoldDB" id="A0A9D1S7U5"/>
<feature type="transmembrane region" description="Helical" evidence="1">
    <location>
        <begin position="101"/>
        <end position="130"/>
    </location>
</feature>
<gene>
    <name evidence="2" type="ORF">IAD22_05725</name>
</gene>